<feature type="domain" description="Pyridine nucleotide-disulphide oxidoreductase dimerisation" evidence="6">
    <location>
        <begin position="334"/>
        <end position="435"/>
    </location>
</feature>
<evidence type="ECO:0000256" key="2">
    <source>
        <dbReference type="ARBA" id="ARBA00007532"/>
    </source>
</evidence>
<evidence type="ECO:0000256" key="1">
    <source>
        <dbReference type="ARBA" id="ARBA00001974"/>
    </source>
</evidence>
<evidence type="ECO:0000256" key="4">
    <source>
        <dbReference type="ARBA" id="ARBA00022827"/>
    </source>
</evidence>
<evidence type="ECO:0000256" key="5">
    <source>
        <dbReference type="ARBA" id="ARBA00023027"/>
    </source>
</evidence>
<evidence type="ECO:0000313" key="9">
    <source>
        <dbReference type="Proteomes" id="UP001549037"/>
    </source>
</evidence>
<dbReference type="Gene3D" id="3.30.390.30">
    <property type="match status" value="1"/>
</dbReference>
<proteinExistence type="inferred from homology"/>
<comment type="caution">
    <text evidence="8">The sequence shown here is derived from an EMBL/GenBank/DDBJ whole genome shotgun (WGS) entry which is preliminary data.</text>
</comment>
<dbReference type="InterPro" id="IPR016156">
    <property type="entry name" value="FAD/NAD-linked_Rdtase_dimer_sf"/>
</dbReference>
<evidence type="ECO:0000259" key="6">
    <source>
        <dbReference type="Pfam" id="PF02852"/>
    </source>
</evidence>
<feature type="domain" description="FAD/NAD(P)-binding" evidence="7">
    <location>
        <begin position="4"/>
        <end position="312"/>
    </location>
</feature>
<dbReference type="RefSeq" id="WP_354368129.1">
    <property type="nucleotide sequence ID" value="NZ_JBEPLN010000008.1"/>
</dbReference>
<dbReference type="PANTHER" id="PTHR22912">
    <property type="entry name" value="DISULFIDE OXIDOREDUCTASE"/>
    <property type="match status" value="1"/>
</dbReference>
<accession>A0ABV2JEA4</accession>
<dbReference type="Proteomes" id="UP001549037">
    <property type="component" value="Unassembled WGS sequence"/>
</dbReference>
<dbReference type="PIRSF" id="PIRSF000350">
    <property type="entry name" value="Mercury_reductase_MerA"/>
    <property type="match status" value="1"/>
</dbReference>
<dbReference type="PRINTS" id="PR00411">
    <property type="entry name" value="PNDRDTASEI"/>
</dbReference>
<comment type="cofactor">
    <cofactor evidence="1">
        <name>FAD</name>
        <dbReference type="ChEBI" id="CHEBI:57692"/>
    </cofactor>
</comment>
<dbReference type="PANTHER" id="PTHR22912:SF217">
    <property type="entry name" value="DIHYDROLIPOYL DEHYDROGENASE"/>
    <property type="match status" value="1"/>
</dbReference>
<dbReference type="InterPro" id="IPR036188">
    <property type="entry name" value="FAD/NAD-bd_sf"/>
</dbReference>
<keyword evidence="3" id="KW-0285">Flavoprotein</keyword>
<keyword evidence="9" id="KW-1185">Reference proteome</keyword>
<dbReference type="InterPro" id="IPR001100">
    <property type="entry name" value="Pyr_nuc-diS_OxRdtase"/>
</dbReference>
<organism evidence="8 9">
    <name type="scientific">Streptococcus porcorum</name>
    <dbReference type="NCBI Taxonomy" id="701526"/>
    <lineage>
        <taxon>Bacteria</taxon>
        <taxon>Bacillati</taxon>
        <taxon>Bacillota</taxon>
        <taxon>Bacilli</taxon>
        <taxon>Lactobacillales</taxon>
        <taxon>Streptococcaceae</taxon>
        <taxon>Streptococcus</taxon>
    </lineage>
</organism>
<dbReference type="SUPFAM" id="SSF55424">
    <property type="entry name" value="FAD/NAD-linked reductases, dimerisation (C-terminal) domain"/>
    <property type="match status" value="1"/>
</dbReference>
<dbReference type="EMBL" id="JBEPLN010000008">
    <property type="protein sequence ID" value="MET3634048.1"/>
    <property type="molecule type" value="Genomic_DNA"/>
</dbReference>
<dbReference type="InterPro" id="IPR004099">
    <property type="entry name" value="Pyr_nucl-diS_OxRdtase_dimer"/>
</dbReference>
<dbReference type="Gene3D" id="3.50.50.60">
    <property type="entry name" value="FAD/NAD(P)-binding domain"/>
    <property type="match status" value="2"/>
</dbReference>
<name>A0ABV2JEA4_9STRE</name>
<dbReference type="InterPro" id="IPR050151">
    <property type="entry name" value="Class-I_Pyr_Nuc-Dis_Oxidored"/>
</dbReference>
<evidence type="ECO:0000313" key="8">
    <source>
        <dbReference type="EMBL" id="MET3634048.1"/>
    </source>
</evidence>
<dbReference type="EC" id="1.8.1.7" evidence="8"/>
<dbReference type="Pfam" id="PF07992">
    <property type="entry name" value="Pyr_redox_2"/>
    <property type="match status" value="1"/>
</dbReference>
<dbReference type="PRINTS" id="PR00368">
    <property type="entry name" value="FADPNR"/>
</dbReference>
<sequence>MYQYDVTFIGSGHANWHAAVDLAKAGKKVAIVEKDIIAGTCTNYGCNAKFLLESPFEFMDGLARYEKAGIAKTGEISWEKLMAYKKEEIPTYSPMLEGMFAHLSIDVLKGHGQLKDTHTVLIDEKEITTDYIVIGTGQRPARLNIPGNEWFQDSRAFLDMDHMPERIVFIGAGIIALEFATMASLLGSEVHIIEFADRALAAYPEKMVASVVEKMTADGVNFHFNQAVSSVEKTADGLLIKTVQGLEIETDTIIDATGRVSNVEGLGLETVGVDFDRTGIKVNEFMQTSLSNIYASGDVVSKTIPRLTPTASFESSYIAEHILGNPAPINYPVVPNVVFTLPRLAQVGVTIAEAEANPEQYKIVDIPFGKQLKFQTKLETESHFTLIVGSDKTLKGAALLGHEAGEMINLLTLIINQKLTAKDLNRMIFAFPATTNGLLGALKQALA</sequence>
<evidence type="ECO:0000259" key="7">
    <source>
        <dbReference type="Pfam" id="PF07992"/>
    </source>
</evidence>
<dbReference type="Pfam" id="PF02852">
    <property type="entry name" value="Pyr_redox_dim"/>
    <property type="match status" value="1"/>
</dbReference>
<gene>
    <name evidence="8" type="ORF">ABID28_000684</name>
</gene>
<reference evidence="8 9" key="1">
    <citation type="submission" date="2024-06" db="EMBL/GenBank/DDBJ databases">
        <title>Genomic Encyclopedia of Type Strains, Phase IV (KMG-IV): sequencing the most valuable type-strain genomes for metagenomic binning, comparative biology and taxonomic classification.</title>
        <authorList>
            <person name="Goeker M."/>
        </authorList>
    </citation>
    <scope>NUCLEOTIDE SEQUENCE [LARGE SCALE GENOMIC DNA]</scope>
    <source>
        <strain evidence="8 9">DSM 28302</strain>
    </source>
</reference>
<protein>
    <submittedName>
        <fullName evidence="8">Glutathione reductase (NADPH)</fullName>
        <ecNumber evidence="8">1.8.1.7</ecNumber>
    </submittedName>
</protein>
<evidence type="ECO:0000256" key="3">
    <source>
        <dbReference type="ARBA" id="ARBA00022630"/>
    </source>
</evidence>
<keyword evidence="4" id="KW-0274">FAD</keyword>
<comment type="similarity">
    <text evidence="2">Belongs to the class-I pyridine nucleotide-disulfide oxidoreductase family.</text>
</comment>
<dbReference type="GO" id="GO:0004362">
    <property type="term" value="F:glutathione-disulfide reductase (NADPH) activity"/>
    <property type="evidence" value="ECO:0007669"/>
    <property type="project" value="UniProtKB-EC"/>
</dbReference>
<keyword evidence="8" id="KW-0560">Oxidoreductase</keyword>
<dbReference type="SUPFAM" id="SSF51905">
    <property type="entry name" value="FAD/NAD(P)-binding domain"/>
    <property type="match status" value="1"/>
</dbReference>
<dbReference type="InterPro" id="IPR023753">
    <property type="entry name" value="FAD/NAD-binding_dom"/>
</dbReference>
<keyword evidence="5" id="KW-0520">NAD</keyword>